<sequence>MTPHTVLDVVQVDGGRHQAYLNNTQITGRKATGTGRTDSSFPDELERGFLWAPWGDKPGKDDLPRIIREKIMKVPIAGRTVYDLVRMAYGDGIAYYHNQERLETGRITRAYEPTVERFLRDNRIANEWYKPQMLDYRFIMNTFSEMIFSRDMRQVTNLFHKETEFCRLSLQNKQSLNVDFLLYAADFSLGQGVVHPDRINVLPLYQWQQGEDFLRKLSGYKMAWHSRLKTPGSLYYAYVLWMGLFRENGWMDASATVPEVVTAMMKNQVRLKYQILIPENYFTIRYRDSWSTMSDEERSKIVDNLVDDINTQLAGTENAYMSIATVFNYDHGSREEQGKIQIIAIDDKAKKDDWVPSAEKSDAQIVQSLGGHPSMVGLAPEGGKMGAGSGSDKREVYNTEISINTFDQEIILEPLNWIAQYNARTNPDWDITFYIQHTEHTTTNNQESGLVPNEHSPNQENQ</sequence>
<evidence type="ECO:0000256" key="1">
    <source>
        <dbReference type="SAM" id="MobiDB-lite"/>
    </source>
</evidence>
<dbReference type="OrthoDB" id="671786at2"/>
<evidence type="ECO:0000313" key="2">
    <source>
        <dbReference type="EMBL" id="PHN06941.1"/>
    </source>
</evidence>
<dbReference type="RefSeq" id="WP_099149692.1">
    <property type="nucleotide sequence ID" value="NZ_PDUD01000013.1"/>
</dbReference>
<dbReference type="Proteomes" id="UP000223913">
    <property type="component" value="Unassembled WGS sequence"/>
</dbReference>
<organism evidence="2 3">
    <name type="scientific">Flavilitoribacter nigricans (strain ATCC 23147 / DSM 23189 / NBRC 102662 / NCIMB 1420 / SS-2)</name>
    <name type="common">Lewinella nigricans</name>
    <dbReference type="NCBI Taxonomy" id="1122177"/>
    <lineage>
        <taxon>Bacteria</taxon>
        <taxon>Pseudomonadati</taxon>
        <taxon>Bacteroidota</taxon>
        <taxon>Saprospiria</taxon>
        <taxon>Saprospirales</taxon>
        <taxon>Lewinellaceae</taxon>
        <taxon>Flavilitoribacter</taxon>
    </lineage>
</organism>
<feature type="region of interest" description="Disordered" evidence="1">
    <location>
        <begin position="443"/>
        <end position="462"/>
    </location>
</feature>
<accession>A0A2D0NEK8</accession>
<evidence type="ECO:0000313" key="3">
    <source>
        <dbReference type="Proteomes" id="UP000223913"/>
    </source>
</evidence>
<gene>
    <name evidence="2" type="ORF">CRP01_08995</name>
</gene>
<dbReference type="AlphaFoldDB" id="A0A2D0NEK8"/>
<comment type="caution">
    <text evidence="2">The sequence shown here is derived from an EMBL/GenBank/DDBJ whole genome shotgun (WGS) entry which is preliminary data.</text>
</comment>
<protein>
    <submittedName>
        <fullName evidence="2">Uncharacterized protein</fullName>
    </submittedName>
</protein>
<keyword evidence="3" id="KW-1185">Reference proteome</keyword>
<dbReference type="EMBL" id="PDUD01000013">
    <property type="protein sequence ID" value="PHN06941.1"/>
    <property type="molecule type" value="Genomic_DNA"/>
</dbReference>
<name>A0A2D0NEK8_FLAN2</name>
<reference evidence="2 3" key="1">
    <citation type="submission" date="2017-10" db="EMBL/GenBank/DDBJ databases">
        <title>The draft genome sequence of Lewinella nigricans NBRC 102662.</title>
        <authorList>
            <person name="Wang K."/>
        </authorList>
    </citation>
    <scope>NUCLEOTIDE SEQUENCE [LARGE SCALE GENOMIC DNA]</scope>
    <source>
        <strain evidence="2 3">NBRC 102662</strain>
    </source>
</reference>
<proteinExistence type="predicted"/>